<feature type="domain" description="OmpR/PhoB-type" evidence="7">
    <location>
        <begin position="128"/>
        <end position="222"/>
    </location>
</feature>
<dbReference type="AlphaFoldDB" id="K2FZA2"/>
<dbReference type="Gene3D" id="1.10.10.10">
    <property type="entry name" value="Winged helix-like DNA-binding domain superfamily/Winged helix DNA-binding domain"/>
    <property type="match status" value="1"/>
</dbReference>
<dbReference type="PANTHER" id="PTHR48111:SF40">
    <property type="entry name" value="PHOSPHATE REGULON TRANSCRIPTIONAL REGULATORY PROTEIN PHOB"/>
    <property type="match status" value="1"/>
</dbReference>
<protein>
    <submittedName>
        <fullName evidence="8">Two-component response regulator</fullName>
    </submittedName>
</protein>
<dbReference type="PROSITE" id="PS51755">
    <property type="entry name" value="OMPR_PHOB"/>
    <property type="match status" value="1"/>
</dbReference>
<dbReference type="Pfam" id="PF00486">
    <property type="entry name" value="Trans_reg_C"/>
    <property type="match status" value="1"/>
</dbReference>
<dbReference type="Pfam" id="PF00072">
    <property type="entry name" value="Response_reg"/>
    <property type="match status" value="1"/>
</dbReference>
<keyword evidence="2" id="KW-0902">Two-component regulatory system</keyword>
<dbReference type="SUPFAM" id="SSF52172">
    <property type="entry name" value="CheY-like"/>
    <property type="match status" value="1"/>
</dbReference>
<feature type="modified residue" description="4-aspartylphosphate" evidence="4">
    <location>
        <position position="52"/>
    </location>
</feature>
<dbReference type="Gene3D" id="6.10.250.690">
    <property type="match status" value="1"/>
</dbReference>
<sequence>MPKILIIEDDQWILQSLELYFSQSWFEVILCDNGTDAMDRFREVLPDLIVLDINLPGKDWITIAWEIREIDNTPIIILSARWREEDKIMALDLGADDYVSKPFSPRELLARIKSVLKRVGILTNWTDGKVLVFNTIELDLKHFELRVSGLWIKATKTEFLLLKYMIEHKDEVILREKLMKEIMWYDNYLYDRTIDTHVKNLRKKLWEAMSIDTIRGVGYKVS</sequence>
<comment type="caution">
    <text evidence="8">The sequence shown here is derived from an EMBL/GenBank/DDBJ whole genome shotgun (WGS) entry which is preliminary data.</text>
</comment>
<dbReference type="GO" id="GO:0000976">
    <property type="term" value="F:transcription cis-regulatory region binding"/>
    <property type="evidence" value="ECO:0007669"/>
    <property type="project" value="TreeGrafter"/>
</dbReference>
<keyword evidence="3 5" id="KW-0238">DNA-binding</keyword>
<evidence type="ECO:0000259" key="7">
    <source>
        <dbReference type="PROSITE" id="PS51755"/>
    </source>
</evidence>
<dbReference type="InterPro" id="IPR001789">
    <property type="entry name" value="Sig_transdc_resp-reg_receiver"/>
</dbReference>
<dbReference type="InterPro" id="IPR001867">
    <property type="entry name" value="OmpR/PhoB-type_DNA-bd"/>
</dbReference>
<reference evidence="8" key="1">
    <citation type="journal article" date="2012" name="Science">
        <title>Fermentation, hydrogen, and sulfur metabolism in multiple uncultivated bacterial phyla.</title>
        <authorList>
            <person name="Wrighton K.C."/>
            <person name="Thomas B.C."/>
            <person name="Sharon I."/>
            <person name="Miller C.S."/>
            <person name="Castelle C.J."/>
            <person name="VerBerkmoes N.C."/>
            <person name="Wilkins M.J."/>
            <person name="Hettich R.L."/>
            <person name="Lipton M.S."/>
            <person name="Williams K.H."/>
            <person name="Long P.E."/>
            <person name="Banfield J.F."/>
        </authorList>
    </citation>
    <scope>NUCLEOTIDE SEQUENCE [LARGE SCALE GENOMIC DNA]</scope>
</reference>
<evidence type="ECO:0000256" key="5">
    <source>
        <dbReference type="PROSITE-ProRule" id="PRU01091"/>
    </source>
</evidence>
<dbReference type="EMBL" id="AMFJ01000507">
    <property type="protein sequence ID" value="EKE27252.1"/>
    <property type="molecule type" value="Genomic_DNA"/>
</dbReference>
<evidence type="ECO:0000256" key="3">
    <source>
        <dbReference type="ARBA" id="ARBA00023125"/>
    </source>
</evidence>
<dbReference type="InterPro" id="IPR016032">
    <property type="entry name" value="Sig_transdc_resp-reg_C-effctor"/>
</dbReference>
<dbReference type="InterPro" id="IPR039420">
    <property type="entry name" value="WalR-like"/>
</dbReference>
<feature type="DNA-binding region" description="OmpR/PhoB-type" evidence="5">
    <location>
        <begin position="128"/>
        <end position="222"/>
    </location>
</feature>
<evidence type="ECO:0000256" key="2">
    <source>
        <dbReference type="ARBA" id="ARBA00023012"/>
    </source>
</evidence>
<evidence type="ECO:0000256" key="1">
    <source>
        <dbReference type="ARBA" id="ARBA00022553"/>
    </source>
</evidence>
<keyword evidence="1 4" id="KW-0597">Phosphoprotein</keyword>
<accession>K2FZA2</accession>
<dbReference type="Gene3D" id="3.40.50.2300">
    <property type="match status" value="1"/>
</dbReference>
<evidence type="ECO:0000259" key="6">
    <source>
        <dbReference type="PROSITE" id="PS50110"/>
    </source>
</evidence>
<dbReference type="GO" id="GO:0006355">
    <property type="term" value="P:regulation of DNA-templated transcription"/>
    <property type="evidence" value="ECO:0007669"/>
    <property type="project" value="InterPro"/>
</dbReference>
<dbReference type="InterPro" id="IPR011006">
    <property type="entry name" value="CheY-like_superfamily"/>
</dbReference>
<dbReference type="PANTHER" id="PTHR48111">
    <property type="entry name" value="REGULATOR OF RPOS"/>
    <property type="match status" value="1"/>
</dbReference>
<dbReference type="GO" id="GO:0005829">
    <property type="term" value="C:cytosol"/>
    <property type="evidence" value="ECO:0007669"/>
    <property type="project" value="TreeGrafter"/>
</dbReference>
<dbReference type="PROSITE" id="PS50110">
    <property type="entry name" value="RESPONSE_REGULATORY"/>
    <property type="match status" value="1"/>
</dbReference>
<dbReference type="GO" id="GO:0032993">
    <property type="term" value="C:protein-DNA complex"/>
    <property type="evidence" value="ECO:0007669"/>
    <property type="project" value="TreeGrafter"/>
</dbReference>
<dbReference type="CDD" id="cd00383">
    <property type="entry name" value="trans_reg_C"/>
    <property type="match status" value="1"/>
</dbReference>
<dbReference type="InterPro" id="IPR036388">
    <property type="entry name" value="WH-like_DNA-bd_sf"/>
</dbReference>
<dbReference type="SUPFAM" id="SSF46894">
    <property type="entry name" value="C-terminal effector domain of the bipartite response regulators"/>
    <property type="match status" value="1"/>
</dbReference>
<dbReference type="GO" id="GO:0000156">
    <property type="term" value="F:phosphorelay response regulator activity"/>
    <property type="evidence" value="ECO:0007669"/>
    <property type="project" value="TreeGrafter"/>
</dbReference>
<proteinExistence type="predicted"/>
<feature type="domain" description="Response regulatory" evidence="6">
    <location>
        <begin position="3"/>
        <end position="116"/>
    </location>
</feature>
<name>K2FZA2_9BACT</name>
<dbReference type="SMART" id="SM00862">
    <property type="entry name" value="Trans_reg_C"/>
    <property type="match status" value="1"/>
</dbReference>
<gene>
    <name evidence="8" type="ORF">ACD_3C00233G0005</name>
</gene>
<evidence type="ECO:0000256" key="4">
    <source>
        <dbReference type="PROSITE-ProRule" id="PRU00169"/>
    </source>
</evidence>
<dbReference type="SMART" id="SM00448">
    <property type="entry name" value="REC"/>
    <property type="match status" value="1"/>
</dbReference>
<organism evidence="8">
    <name type="scientific">uncultured bacterium</name>
    <name type="common">gcode 4</name>
    <dbReference type="NCBI Taxonomy" id="1234023"/>
    <lineage>
        <taxon>Bacteria</taxon>
        <taxon>environmental samples</taxon>
    </lineage>
</organism>
<evidence type="ECO:0000313" key="8">
    <source>
        <dbReference type="EMBL" id="EKE27252.1"/>
    </source>
</evidence>